<evidence type="ECO:0008006" key="3">
    <source>
        <dbReference type="Google" id="ProtNLM"/>
    </source>
</evidence>
<reference evidence="1 2" key="1">
    <citation type="journal article" date="2023" name="ISME J.">
        <title>Cultivation and genomic characterization of novel and ubiquitous marine nitrite-oxidizing bacteria from the Nitrospirales.</title>
        <authorList>
            <person name="Mueller A.J."/>
            <person name="Daebeler A."/>
            <person name="Herbold C.W."/>
            <person name="Kirkegaard R.H."/>
            <person name="Daims H."/>
        </authorList>
    </citation>
    <scope>NUCLEOTIDE SEQUENCE [LARGE SCALE GENOMIC DNA]</scope>
    <source>
        <strain evidence="1 2">EB</strain>
    </source>
</reference>
<sequence>MKKILYIISKEQDPDFNELLSSPQSSDYSVSAIFVQEGTEFTHSWPFPCFVLGDHNAQNTNKEKTYSKIQYFDMLQMIFDADMVISL</sequence>
<keyword evidence="2" id="KW-1185">Reference proteome</keyword>
<evidence type="ECO:0000313" key="1">
    <source>
        <dbReference type="EMBL" id="MDT7042894.1"/>
    </source>
</evidence>
<dbReference type="Proteomes" id="UP001250932">
    <property type="component" value="Unassembled WGS sequence"/>
</dbReference>
<evidence type="ECO:0000313" key="2">
    <source>
        <dbReference type="Proteomes" id="UP001250932"/>
    </source>
</evidence>
<comment type="caution">
    <text evidence="1">The sequence shown here is derived from an EMBL/GenBank/DDBJ whole genome shotgun (WGS) entry which is preliminary data.</text>
</comment>
<gene>
    <name evidence="1" type="ORF">PPG34_11060</name>
</gene>
<dbReference type="RefSeq" id="WP_313833360.1">
    <property type="nucleotide sequence ID" value="NZ_JAQOUE010000001.1"/>
</dbReference>
<protein>
    <recommendedName>
        <fullName evidence="3">DsrE/DsrF-like family protein</fullName>
    </recommendedName>
</protein>
<accession>A0ABU3K954</accession>
<dbReference type="EMBL" id="JAQOUE010000001">
    <property type="protein sequence ID" value="MDT7042894.1"/>
    <property type="molecule type" value="Genomic_DNA"/>
</dbReference>
<organism evidence="1 2">
    <name type="scientific">Candidatus Nitronereus thalassa</name>
    <dbReference type="NCBI Taxonomy" id="3020898"/>
    <lineage>
        <taxon>Bacteria</taxon>
        <taxon>Pseudomonadati</taxon>
        <taxon>Nitrospirota</taxon>
        <taxon>Nitrospiria</taxon>
        <taxon>Nitrospirales</taxon>
        <taxon>Nitrospiraceae</taxon>
        <taxon>Candidatus Nitronereus</taxon>
    </lineage>
</organism>
<name>A0ABU3K954_9BACT</name>
<proteinExistence type="predicted"/>